<dbReference type="GO" id="GO:0022857">
    <property type="term" value="F:transmembrane transporter activity"/>
    <property type="evidence" value="ECO:0007669"/>
    <property type="project" value="InterPro"/>
</dbReference>
<keyword evidence="10" id="KW-1185">Reference proteome</keyword>
<dbReference type="PANTHER" id="PTHR32196:SF21">
    <property type="entry name" value="ABC TRANSPORTER PERMEASE PROTEIN YPHD-RELATED"/>
    <property type="match status" value="1"/>
</dbReference>
<proteinExistence type="predicted"/>
<dbReference type="EMBL" id="QUMS01000001">
    <property type="protein sequence ID" value="REG11564.1"/>
    <property type="molecule type" value="Genomic_DNA"/>
</dbReference>
<dbReference type="Proteomes" id="UP000256388">
    <property type="component" value="Unassembled WGS sequence"/>
</dbReference>
<evidence type="ECO:0000256" key="7">
    <source>
        <dbReference type="ARBA" id="ARBA00023136"/>
    </source>
</evidence>
<dbReference type="PANTHER" id="PTHR32196">
    <property type="entry name" value="ABC TRANSPORTER PERMEASE PROTEIN YPHD-RELATED-RELATED"/>
    <property type="match status" value="1"/>
</dbReference>
<dbReference type="CDD" id="cd06579">
    <property type="entry name" value="TM_PBP1_transp_AraH_like"/>
    <property type="match status" value="1"/>
</dbReference>
<protein>
    <submittedName>
        <fullName evidence="9">Monosaccharide ABC transporter membrane protein (CUT2 family)</fullName>
    </submittedName>
</protein>
<gene>
    <name evidence="9" type="ORF">DFR64_1456</name>
</gene>
<sequence length="333" mass="35258">MNKKNNLAETEMTEDVQLIHEKPSIGKILSRFSRLGALLLLCIGISLLNQNFLKVSNLINVFRQAAPQIVISLGMTIVFLTGGIDLSLGSVVTMTSVVSGYVLTQTELPWWFAIIAAIGAGALSGFVTGQLIAIVKLPSAVASYGMLWVGRGLAFAIMGASPFFSFPDSFRYLGRGYLLGIPMPIWIVAIIALIMGWFLKYTTLGRSLYAIGANPHAARASGIKLSRTLVSAYIISGMLAAIGGIILAARLNAVDQDMGASFLLPAIASPVMGGTSMAGGQGGVAGTIIGSLIMIIVTNGMNLLGINSLWQQLVTGIVVVLSVWLDVIMRKRN</sequence>
<keyword evidence="4" id="KW-0997">Cell inner membrane</keyword>
<dbReference type="InterPro" id="IPR001851">
    <property type="entry name" value="ABC_transp_permease"/>
</dbReference>
<keyword evidence="3" id="KW-1003">Cell membrane</keyword>
<evidence type="ECO:0000256" key="5">
    <source>
        <dbReference type="ARBA" id="ARBA00022692"/>
    </source>
</evidence>
<feature type="transmembrane region" description="Helical" evidence="8">
    <location>
        <begin position="110"/>
        <end position="135"/>
    </location>
</feature>
<evidence type="ECO:0000256" key="3">
    <source>
        <dbReference type="ARBA" id="ARBA00022475"/>
    </source>
</evidence>
<name>A0A347ZRF0_9CHLR</name>
<dbReference type="OrthoDB" id="9797838at2"/>
<feature type="transmembrane region" description="Helical" evidence="8">
    <location>
        <begin position="309"/>
        <end position="329"/>
    </location>
</feature>
<keyword evidence="6 8" id="KW-1133">Transmembrane helix</keyword>
<feature type="transmembrane region" description="Helical" evidence="8">
    <location>
        <begin position="69"/>
        <end position="98"/>
    </location>
</feature>
<feature type="transmembrane region" description="Helical" evidence="8">
    <location>
        <begin position="141"/>
        <end position="164"/>
    </location>
</feature>
<evidence type="ECO:0000256" key="1">
    <source>
        <dbReference type="ARBA" id="ARBA00004651"/>
    </source>
</evidence>
<evidence type="ECO:0000256" key="4">
    <source>
        <dbReference type="ARBA" id="ARBA00022519"/>
    </source>
</evidence>
<comment type="caution">
    <text evidence="9">The sequence shown here is derived from an EMBL/GenBank/DDBJ whole genome shotgun (WGS) entry which is preliminary data.</text>
</comment>
<dbReference type="RefSeq" id="WP_116224688.1">
    <property type="nucleotide sequence ID" value="NZ_AP018437.1"/>
</dbReference>
<dbReference type="AlphaFoldDB" id="A0A347ZRF0"/>
<evidence type="ECO:0000313" key="9">
    <source>
        <dbReference type="EMBL" id="REG11564.1"/>
    </source>
</evidence>
<evidence type="ECO:0000256" key="2">
    <source>
        <dbReference type="ARBA" id="ARBA00022448"/>
    </source>
</evidence>
<dbReference type="Pfam" id="PF02653">
    <property type="entry name" value="BPD_transp_2"/>
    <property type="match status" value="1"/>
</dbReference>
<keyword evidence="5 8" id="KW-0812">Transmembrane</keyword>
<keyword evidence="7 8" id="KW-0472">Membrane</keyword>
<evidence type="ECO:0000313" key="10">
    <source>
        <dbReference type="Proteomes" id="UP000256388"/>
    </source>
</evidence>
<organism evidence="9 10">
    <name type="scientific">Pelolinea submarina</name>
    <dbReference type="NCBI Taxonomy" id="913107"/>
    <lineage>
        <taxon>Bacteria</taxon>
        <taxon>Bacillati</taxon>
        <taxon>Chloroflexota</taxon>
        <taxon>Anaerolineae</taxon>
        <taxon>Anaerolineales</taxon>
        <taxon>Anaerolineaceae</taxon>
        <taxon>Pelolinea</taxon>
    </lineage>
</organism>
<reference evidence="9 10" key="1">
    <citation type="submission" date="2018-08" db="EMBL/GenBank/DDBJ databases">
        <title>Genomic Encyclopedia of Type Strains, Phase IV (KMG-IV): sequencing the most valuable type-strain genomes for metagenomic binning, comparative biology and taxonomic classification.</title>
        <authorList>
            <person name="Goeker M."/>
        </authorList>
    </citation>
    <scope>NUCLEOTIDE SEQUENCE [LARGE SCALE GENOMIC DNA]</scope>
    <source>
        <strain evidence="9 10">DSM 23923</strain>
    </source>
</reference>
<accession>A0A347ZRF0</accession>
<dbReference type="GO" id="GO:0005886">
    <property type="term" value="C:plasma membrane"/>
    <property type="evidence" value="ECO:0007669"/>
    <property type="project" value="UniProtKB-SubCell"/>
</dbReference>
<evidence type="ECO:0000256" key="6">
    <source>
        <dbReference type="ARBA" id="ARBA00022989"/>
    </source>
</evidence>
<comment type="subcellular location">
    <subcellularLocation>
        <location evidence="1">Cell membrane</location>
        <topology evidence="1">Multi-pass membrane protein</topology>
    </subcellularLocation>
</comment>
<evidence type="ECO:0000256" key="8">
    <source>
        <dbReference type="SAM" id="Phobius"/>
    </source>
</evidence>
<feature type="transmembrane region" description="Helical" evidence="8">
    <location>
        <begin position="271"/>
        <end position="297"/>
    </location>
</feature>
<feature type="transmembrane region" description="Helical" evidence="8">
    <location>
        <begin position="230"/>
        <end position="251"/>
    </location>
</feature>
<keyword evidence="2" id="KW-0813">Transport</keyword>
<feature type="transmembrane region" description="Helical" evidence="8">
    <location>
        <begin position="176"/>
        <end position="199"/>
    </location>
</feature>